<accession>A0A7C4VSR0</accession>
<sequence>MRKYRYVRKSNRYLFSSILLVMFALALLIGLLVANRSVDVFERTYGKFKLLTVKEVFQYGLKTYTIQVPIFGTPRLIGFDNFRNRYTLYFESGKLIVEIGGQRLENPDEQYARLYSLALINIVEKNAPVEVLPAEQQLLFEYIPNGKFSYTSENDKDFVVYSGKRRDGRMVELWFTVERIRDAFKVRVVRAVLDEKILHYKELSALLAEIYKKTFTEDLVELVKSAYLGDIKDHTIGDFAQKLTEPRWYVKDEAGRLVELVFTEVVKGLKDKEPTTATVTIGFKLETIGEVSVQYVVLNSEEIPKERIANYVTYFFAKHFDDFREKESTRIVRLIKNGVIQSHGLKIGELVDTTFNGQNWEVDFKPEGVSVTLTGTFIKENAPVKMVFFYDGKTALLQEVSMRKQNVASRDFLGEALEFYKEIIGQREKQLTVEEDIQRVQQTKLVRLSPYSNNKEAFEKFLKNVTWVAKSEDKLVTVAGSGTYAGKFVRFEFDFDVSSVTPILKDLRIAGRMVDDTVADYIVGKIFLVPNYEYGILEYVKNYAPAMKTLREVFADGIWAVDVKNDLVSLRMENLTGLFVVEIDGSVRCVQLNYKGQNVSDRLNELVRALESGRSISEFFSIERPEISQTPQVPRTQRAPQSQQFKQPPQSAPTSKNDNDKQQETFNTSSPQLKTPESEKRNGKESESTSIEYGQF</sequence>
<keyword evidence="2" id="KW-0472">Membrane</keyword>
<evidence type="ECO:0008006" key="4">
    <source>
        <dbReference type="Google" id="ProtNLM"/>
    </source>
</evidence>
<feature type="compositionally biased region" description="Low complexity" evidence="1">
    <location>
        <begin position="639"/>
        <end position="653"/>
    </location>
</feature>
<evidence type="ECO:0000313" key="3">
    <source>
        <dbReference type="EMBL" id="HGU39904.1"/>
    </source>
</evidence>
<comment type="caution">
    <text evidence="3">The sequence shown here is derived from an EMBL/GenBank/DDBJ whole genome shotgun (WGS) entry which is preliminary data.</text>
</comment>
<proteinExistence type="predicted"/>
<protein>
    <recommendedName>
        <fullName evidence="4">DUF4340 domain-containing protein</fullName>
    </recommendedName>
</protein>
<feature type="compositionally biased region" description="Basic and acidic residues" evidence="1">
    <location>
        <begin position="676"/>
        <end position="687"/>
    </location>
</feature>
<feature type="compositionally biased region" description="Polar residues" evidence="1">
    <location>
        <begin position="664"/>
        <end position="675"/>
    </location>
</feature>
<evidence type="ECO:0000256" key="1">
    <source>
        <dbReference type="SAM" id="MobiDB-lite"/>
    </source>
</evidence>
<feature type="transmembrane region" description="Helical" evidence="2">
    <location>
        <begin position="12"/>
        <end position="34"/>
    </location>
</feature>
<feature type="region of interest" description="Disordered" evidence="1">
    <location>
        <begin position="627"/>
        <end position="696"/>
    </location>
</feature>
<dbReference type="EMBL" id="DSZY01000007">
    <property type="protein sequence ID" value="HGU39904.1"/>
    <property type="molecule type" value="Genomic_DNA"/>
</dbReference>
<name>A0A7C4VSR0_9BACT</name>
<evidence type="ECO:0000256" key="2">
    <source>
        <dbReference type="SAM" id="Phobius"/>
    </source>
</evidence>
<gene>
    <name evidence="3" type="ORF">ENT77_01710</name>
</gene>
<keyword evidence="2" id="KW-1133">Transmembrane helix</keyword>
<dbReference type="AlphaFoldDB" id="A0A7C4VSR0"/>
<reference evidence="3" key="1">
    <citation type="journal article" date="2020" name="mSystems">
        <title>Genome- and Community-Level Interaction Insights into Carbon Utilization and Element Cycling Functions of Hydrothermarchaeota in Hydrothermal Sediment.</title>
        <authorList>
            <person name="Zhou Z."/>
            <person name="Liu Y."/>
            <person name="Xu W."/>
            <person name="Pan J."/>
            <person name="Luo Z.H."/>
            <person name="Li M."/>
        </authorList>
    </citation>
    <scope>NUCLEOTIDE SEQUENCE [LARGE SCALE GENOMIC DNA]</scope>
    <source>
        <strain evidence="3">SpSt-609</strain>
    </source>
</reference>
<organism evidence="3">
    <name type="scientific">Fervidobacterium thailandense</name>
    <dbReference type="NCBI Taxonomy" id="1008305"/>
    <lineage>
        <taxon>Bacteria</taxon>
        <taxon>Thermotogati</taxon>
        <taxon>Thermotogota</taxon>
        <taxon>Thermotogae</taxon>
        <taxon>Thermotogales</taxon>
        <taxon>Fervidobacteriaceae</taxon>
        <taxon>Fervidobacterium</taxon>
    </lineage>
</organism>
<keyword evidence="2" id="KW-0812">Transmembrane</keyword>